<name>A0A839EU68_9GAMM</name>
<protein>
    <submittedName>
        <fullName evidence="1">Uncharacterized protein</fullName>
    </submittedName>
</protein>
<sequence length="88" mass="10010">MFPLKNSNYSAGEASFYLREGQDVDAQWQGQSVVKIPAKQVDTIMRSGDDAEIEGLADSLLAAFPEKHYVDRDLLAMWLAVWRNTNYR</sequence>
<keyword evidence="2" id="KW-1185">Reference proteome</keyword>
<dbReference type="EMBL" id="JACGXL010000001">
    <property type="protein sequence ID" value="MBA8886153.1"/>
    <property type="molecule type" value="Genomic_DNA"/>
</dbReference>
<evidence type="ECO:0000313" key="1">
    <source>
        <dbReference type="EMBL" id="MBA8886153.1"/>
    </source>
</evidence>
<dbReference type="RefSeq" id="WP_182529258.1">
    <property type="nucleotide sequence ID" value="NZ_JACGXL010000001.1"/>
</dbReference>
<reference evidence="1 2" key="1">
    <citation type="submission" date="2020-07" db="EMBL/GenBank/DDBJ databases">
        <title>Genomic Encyclopedia of Type Strains, Phase IV (KMG-V): Genome sequencing to study the core and pangenomes of soil and plant-associated prokaryotes.</title>
        <authorList>
            <person name="Whitman W."/>
        </authorList>
    </citation>
    <scope>NUCLEOTIDE SEQUENCE [LARGE SCALE GENOMIC DNA]</scope>
    <source>
        <strain evidence="1 2">RH2WT43</strain>
    </source>
</reference>
<proteinExistence type="predicted"/>
<dbReference type="AlphaFoldDB" id="A0A839EU68"/>
<organism evidence="1 2">
    <name type="scientific">Dokdonella fugitiva</name>
    <dbReference type="NCBI Taxonomy" id="328517"/>
    <lineage>
        <taxon>Bacteria</taxon>
        <taxon>Pseudomonadati</taxon>
        <taxon>Pseudomonadota</taxon>
        <taxon>Gammaproteobacteria</taxon>
        <taxon>Lysobacterales</taxon>
        <taxon>Rhodanobacteraceae</taxon>
        <taxon>Dokdonella</taxon>
    </lineage>
</organism>
<evidence type="ECO:0000313" key="2">
    <source>
        <dbReference type="Proteomes" id="UP000550401"/>
    </source>
</evidence>
<dbReference type="Proteomes" id="UP000550401">
    <property type="component" value="Unassembled WGS sequence"/>
</dbReference>
<comment type="caution">
    <text evidence="1">The sequence shown here is derived from an EMBL/GenBank/DDBJ whole genome shotgun (WGS) entry which is preliminary data.</text>
</comment>
<accession>A0A839EU68</accession>
<gene>
    <name evidence="1" type="ORF">FHW12_000344</name>
</gene>